<dbReference type="Proteomes" id="UP000008311">
    <property type="component" value="Unassembled WGS sequence"/>
</dbReference>
<dbReference type="STRING" id="3988.B9REB1"/>
<dbReference type="PANTHER" id="PTHR46463">
    <property type="entry name" value="ZINC FINGER, RING/FYVE/PHD-TYPE"/>
    <property type="match status" value="1"/>
</dbReference>
<name>B9REB1_RICCO</name>
<keyword evidence="12" id="KW-1185">Reference proteome</keyword>
<evidence type="ECO:0000256" key="8">
    <source>
        <dbReference type="PROSITE-ProRule" id="PRU00175"/>
    </source>
</evidence>
<organism evidence="11 12">
    <name type="scientific">Ricinus communis</name>
    <name type="common">Castor bean</name>
    <dbReference type="NCBI Taxonomy" id="3988"/>
    <lineage>
        <taxon>Eukaryota</taxon>
        <taxon>Viridiplantae</taxon>
        <taxon>Streptophyta</taxon>
        <taxon>Embryophyta</taxon>
        <taxon>Tracheophyta</taxon>
        <taxon>Spermatophyta</taxon>
        <taxon>Magnoliopsida</taxon>
        <taxon>eudicotyledons</taxon>
        <taxon>Gunneridae</taxon>
        <taxon>Pentapetalae</taxon>
        <taxon>rosids</taxon>
        <taxon>fabids</taxon>
        <taxon>Malpighiales</taxon>
        <taxon>Euphorbiaceae</taxon>
        <taxon>Acalyphoideae</taxon>
        <taxon>Acalypheae</taxon>
        <taxon>Ricinus</taxon>
    </lineage>
</organism>
<feature type="region of interest" description="Disordered" evidence="9">
    <location>
        <begin position="104"/>
        <end position="143"/>
    </location>
</feature>
<evidence type="ECO:0000256" key="3">
    <source>
        <dbReference type="ARBA" id="ARBA00022679"/>
    </source>
</evidence>
<accession>B9REB1</accession>
<dbReference type="SMART" id="SM00184">
    <property type="entry name" value="RING"/>
    <property type="match status" value="1"/>
</dbReference>
<feature type="compositionally biased region" description="Polar residues" evidence="9">
    <location>
        <begin position="121"/>
        <end position="140"/>
    </location>
</feature>
<evidence type="ECO:0000313" key="11">
    <source>
        <dbReference type="EMBL" id="EEF50719.1"/>
    </source>
</evidence>
<evidence type="ECO:0000313" key="12">
    <source>
        <dbReference type="Proteomes" id="UP000008311"/>
    </source>
</evidence>
<dbReference type="FunCoup" id="B9REB1">
    <property type="interactions" value="521"/>
</dbReference>
<feature type="compositionally biased region" description="Basic and acidic residues" evidence="9">
    <location>
        <begin position="105"/>
        <end position="115"/>
    </location>
</feature>
<keyword evidence="7" id="KW-0862">Zinc</keyword>
<keyword evidence="6" id="KW-0833">Ubl conjugation pathway</keyword>
<keyword evidence="4" id="KW-0479">Metal-binding</keyword>
<dbReference type="PROSITE" id="PS50089">
    <property type="entry name" value="ZF_RING_2"/>
    <property type="match status" value="1"/>
</dbReference>
<reference evidence="12" key="1">
    <citation type="journal article" date="2010" name="Nat. Biotechnol.">
        <title>Draft genome sequence of the oilseed species Ricinus communis.</title>
        <authorList>
            <person name="Chan A.P."/>
            <person name="Crabtree J."/>
            <person name="Zhao Q."/>
            <person name="Lorenzi H."/>
            <person name="Orvis J."/>
            <person name="Puiu D."/>
            <person name="Melake-Berhan A."/>
            <person name="Jones K.M."/>
            <person name="Redman J."/>
            <person name="Chen G."/>
            <person name="Cahoon E.B."/>
            <person name="Gedil M."/>
            <person name="Stanke M."/>
            <person name="Haas B.J."/>
            <person name="Wortman J.R."/>
            <person name="Fraser-Liggett C.M."/>
            <person name="Ravel J."/>
            <person name="Rabinowicz P.D."/>
        </authorList>
    </citation>
    <scope>NUCLEOTIDE SEQUENCE [LARGE SCALE GENOMIC DNA]</scope>
    <source>
        <strain evidence="12">cv. Hale</strain>
    </source>
</reference>
<evidence type="ECO:0000256" key="9">
    <source>
        <dbReference type="SAM" id="MobiDB-lite"/>
    </source>
</evidence>
<proteinExistence type="predicted"/>
<dbReference type="GO" id="GO:0061630">
    <property type="term" value="F:ubiquitin protein ligase activity"/>
    <property type="evidence" value="ECO:0007669"/>
    <property type="project" value="UniProtKB-EC"/>
</dbReference>
<dbReference type="InterPro" id="IPR013083">
    <property type="entry name" value="Znf_RING/FYVE/PHD"/>
</dbReference>
<protein>
    <recommendedName>
        <fullName evidence="2">RING-type E3 ubiquitin transferase</fullName>
        <ecNumber evidence="2">2.3.2.27</ecNumber>
    </recommendedName>
</protein>
<evidence type="ECO:0000256" key="6">
    <source>
        <dbReference type="ARBA" id="ARBA00022786"/>
    </source>
</evidence>
<dbReference type="PANTHER" id="PTHR46463:SF69">
    <property type="entry name" value="TRANSCRIPTION FACTOR C2H2 FAMILY-RELATED"/>
    <property type="match status" value="1"/>
</dbReference>
<gene>
    <name evidence="11" type="ORF">RCOM_1619820</name>
</gene>
<evidence type="ECO:0000259" key="10">
    <source>
        <dbReference type="PROSITE" id="PS50089"/>
    </source>
</evidence>
<sequence>MGNLFCCFHPEDPEDNHDPSSSQRVACSIRLDCLVHTLFTKYAAVFDKGDAPIVPEAINTQSDTTTAATTTVPPQNMSFDVNPNHSHLQQDELTLPGANAAEARQTQHKDVEEQLRGGNGTVTDNTSSGVTSNEYDSSTYPIRHSKEKMEPHLLNFYASLDDEDVCPTCLEEYTFDNPRIVTECKHHYHLGCIYEWQERSEHCPVCDKLNGTAVVKQLGHGVQ</sequence>
<evidence type="ECO:0000256" key="7">
    <source>
        <dbReference type="ARBA" id="ARBA00022833"/>
    </source>
</evidence>
<keyword evidence="5 8" id="KW-0863">Zinc-finger</keyword>
<dbReference type="AlphaFoldDB" id="B9REB1"/>
<comment type="catalytic activity">
    <reaction evidence="1">
        <text>S-ubiquitinyl-[E2 ubiquitin-conjugating enzyme]-L-cysteine + [acceptor protein]-L-lysine = [E2 ubiquitin-conjugating enzyme]-L-cysteine + N(6)-ubiquitinyl-[acceptor protein]-L-lysine.</text>
        <dbReference type="EC" id="2.3.2.27"/>
    </reaction>
</comment>
<dbReference type="InterPro" id="IPR001841">
    <property type="entry name" value="Znf_RING"/>
</dbReference>
<dbReference type="CDD" id="cd23116">
    <property type="entry name" value="RING-H2_AIRP1-like"/>
    <property type="match status" value="1"/>
</dbReference>
<dbReference type="Pfam" id="PF13639">
    <property type="entry name" value="zf-RING_2"/>
    <property type="match status" value="1"/>
</dbReference>
<feature type="domain" description="RING-type" evidence="10">
    <location>
        <begin position="166"/>
        <end position="207"/>
    </location>
</feature>
<dbReference type="SUPFAM" id="SSF57850">
    <property type="entry name" value="RING/U-box"/>
    <property type="match status" value="1"/>
</dbReference>
<dbReference type="EC" id="2.3.2.27" evidence="2"/>
<dbReference type="GO" id="GO:0008270">
    <property type="term" value="F:zinc ion binding"/>
    <property type="evidence" value="ECO:0007669"/>
    <property type="project" value="UniProtKB-KW"/>
</dbReference>
<evidence type="ECO:0000256" key="1">
    <source>
        <dbReference type="ARBA" id="ARBA00000900"/>
    </source>
</evidence>
<dbReference type="InParanoid" id="B9REB1"/>
<dbReference type="EMBL" id="EQ973775">
    <property type="protein sequence ID" value="EEF50719.1"/>
    <property type="molecule type" value="Genomic_DNA"/>
</dbReference>
<dbReference type="Gene3D" id="3.30.40.10">
    <property type="entry name" value="Zinc/RING finger domain, C3HC4 (zinc finger)"/>
    <property type="match status" value="1"/>
</dbReference>
<evidence type="ECO:0000256" key="2">
    <source>
        <dbReference type="ARBA" id="ARBA00012483"/>
    </source>
</evidence>
<evidence type="ECO:0000256" key="5">
    <source>
        <dbReference type="ARBA" id="ARBA00022771"/>
    </source>
</evidence>
<dbReference type="eggNOG" id="KOG0800">
    <property type="taxonomic scope" value="Eukaryota"/>
</dbReference>
<evidence type="ECO:0000256" key="4">
    <source>
        <dbReference type="ARBA" id="ARBA00022723"/>
    </source>
</evidence>
<keyword evidence="3" id="KW-0808">Transferase</keyword>
<dbReference type="GO" id="GO:0004842">
    <property type="term" value="F:ubiquitin-protein transferase activity"/>
    <property type="evidence" value="ECO:0000318"/>
    <property type="project" value="GO_Central"/>
</dbReference>